<dbReference type="PRINTS" id="PR00723">
    <property type="entry name" value="SUBTILISIN"/>
</dbReference>
<name>A0ABX7X206_9GAMM</name>
<dbReference type="PROSITE" id="PS00136">
    <property type="entry name" value="SUBTILASE_ASP"/>
    <property type="match status" value="1"/>
</dbReference>
<comment type="similarity">
    <text evidence="1 5 6">Belongs to the peptidase S8 family.</text>
</comment>
<evidence type="ECO:0000256" key="3">
    <source>
        <dbReference type="ARBA" id="ARBA00022801"/>
    </source>
</evidence>
<evidence type="ECO:0000256" key="4">
    <source>
        <dbReference type="ARBA" id="ARBA00022825"/>
    </source>
</evidence>
<dbReference type="InterPro" id="IPR023827">
    <property type="entry name" value="Peptidase_S8_Asp-AS"/>
</dbReference>
<keyword evidence="9" id="KW-1185">Reference proteome</keyword>
<dbReference type="Pfam" id="PF00082">
    <property type="entry name" value="Peptidase_S8"/>
    <property type="match status" value="1"/>
</dbReference>
<dbReference type="EMBL" id="CP072801">
    <property type="protein sequence ID" value="QTR47864.1"/>
    <property type="molecule type" value="Genomic_DNA"/>
</dbReference>
<dbReference type="PROSITE" id="PS00138">
    <property type="entry name" value="SUBTILASE_SER"/>
    <property type="match status" value="1"/>
</dbReference>
<protein>
    <submittedName>
        <fullName evidence="8">S8 family serine peptidase</fullName>
    </submittedName>
</protein>
<dbReference type="Proteomes" id="UP000672039">
    <property type="component" value="Chromosome"/>
</dbReference>
<dbReference type="SUPFAM" id="SSF52743">
    <property type="entry name" value="Subtilisin-like"/>
    <property type="match status" value="1"/>
</dbReference>
<keyword evidence="3 5" id="KW-0378">Hydrolase</keyword>
<evidence type="ECO:0000313" key="8">
    <source>
        <dbReference type="EMBL" id="QTR47864.1"/>
    </source>
</evidence>
<gene>
    <name evidence="8" type="ORF">J9253_08090</name>
</gene>
<keyword evidence="2 5" id="KW-0645">Protease</keyword>
<sequence>MNTEKYIVLQSREAVSATRGANLTRSGAGVTTFAQPGSDIRLEEADLTKRESHDLRRDPRTRAVAQPMPLKLIAPIRRMAADATTPSTPETWGIKAVRAPESRFDGSGITVALLDSGIDPNHPAFAGIKLVQQNFTDEDPNDIEGHGTHCAGTIFGGDVNGTRIGIARNLDRALIGKVLGKSAGTSATLAKAIQWALQEGAHVISMSLGIDFPGYVDSLVKQKRMNINPATSMALEEYRANINLFTELARLVQAYSAIGQGAIIVAASGNESRRPAYEIAVAPPAAGEGIIAVGAVGESDQGCTVAKFSNSQVDIAAPGMNILSAEAGTSNLIMMDGTSMATPHVAGIAALWAQRQLEMHGRVENASLMAQLVASGTYTPLVPGSAEDDVGTGMVQAPLN</sequence>
<dbReference type="InterPro" id="IPR015500">
    <property type="entry name" value="Peptidase_S8_subtilisin-rel"/>
</dbReference>
<proteinExistence type="inferred from homology"/>
<evidence type="ECO:0000313" key="9">
    <source>
        <dbReference type="Proteomes" id="UP000672039"/>
    </source>
</evidence>
<evidence type="ECO:0000256" key="6">
    <source>
        <dbReference type="RuleBase" id="RU003355"/>
    </source>
</evidence>
<dbReference type="InterPro" id="IPR000209">
    <property type="entry name" value="Peptidase_S8/S53_dom"/>
</dbReference>
<dbReference type="InterPro" id="IPR051048">
    <property type="entry name" value="Peptidase_S8/S53_subtilisin"/>
</dbReference>
<evidence type="ECO:0000256" key="1">
    <source>
        <dbReference type="ARBA" id="ARBA00011073"/>
    </source>
</evidence>
<feature type="active site" description="Charge relay system" evidence="5">
    <location>
        <position position="339"/>
    </location>
</feature>
<feature type="active site" description="Charge relay system" evidence="5">
    <location>
        <position position="146"/>
    </location>
</feature>
<evidence type="ECO:0000256" key="2">
    <source>
        <dbReference type="ARBA" id="ARBA00022670"/>
    </source>
</evidence>
<dbReference type="InterPro" id="IPR036852">
    <property type="entry name" value="Peptidase_S8/S53_dom_sf"/>
</dbReference>
<reference evidence="8 9" key="1">
    <citation type="submission" date="2021-04" db="EMBL/GenBank/DDBJ databases">
        <title>Genomics, taxonomy and metabolism of representatives of sulfur bacteria of the genus Thiothrix: Thiothrix fructosivorans QT, Thiothrix unzii A1T and three new species, Thiothrix subterranea sp. nov., Thiothrix litoralis sp. nov. and 'Candidatus Thiothrix anitrata' sp. nov.</title>
        <authorList>
            <person name="Ravin N.V."/>
            <person name="Smolyakov D."/>
            <person name="Rudenko T.S."/>
            <person name="Mardanov A.V."/>
            <person name="Beletsky A.V."/>
            <person name="Markov N.D."/>
            <person name="Fomenkov A.I."/>
            <person name="Roberts R.J."/>
            <person name="Karnachuk O.V."/>
            <person name="Novikov A."/>
            <person name="Grabovich M.Y."/>
        </authorList>
    </citation>
    <scope>NUCLEOTIDE SEQUENCE [LARGE SCALE GENOMIC DNA]</scope>
    <source>
        <strain evidence="8 9">AS</strain>
    </source>
</reference>
<dbReference type="PANTHER" id="PTHR43399">
    <property type="entry name" value="SUBTILISIN-RELATED"/>
    <property type="match status" value="1"/>
</dbReference>
<dbReference type="Gene3D" id="3.40.50.200">
    <property type="entry name" value="Peptidase S8/S53 domain"/>
    <property type="match status" value="1"/>
</dbReference>
<feature type="domain" description="Peptidase S8/S53" evidence="7">
    <location>
        <begin position="106"/>
        <end position="363"/>
    </location>
</feature>
<dbReference type="RefSeq" id="WP_210224100.1">
    <property type="nucleotide sequence ID" value="NZ_CP072801.1"/>
</dbReference>
<dbReference type="CDD" id="cd07480">
    <property type="entry name" value="Peptidases_S8_12"/>
    <property type="match status" value="1"/>
</dbReference>
<evidence type="ECO:0000256" key="5">
    <source>
        <dbReference type="PROSITE-ProRule" id="PRU01240"/>
    </source>
</evidence>
<dbReference type="InterPro" id="IPR023828">
    <property type="entry name" value="Peptidase_S8_Ser-AS"/>
</dbReference>
<dbReference type="PANTHER" id="PTHR43399:SF4">
    <property type="entry name" value="CELL WALL-ASSOCIATED PROTEASE"/>
    <property type="match status" value="1"/>
</dbReference>
<evidence type="ECO:0000259" key="7">
    <source>
        <dbReference type="Pfam" id="PF00082"/>
    </source>
</evidence>
<feature type="active site" description="Charge relay system" evidence="5">
    <location>
        <position position="115"/>
    </location>
</feature>
<keyword evidence="4 5" id="KW-0720">Serine protease</keyword>
<organism evidence="8 9">
    <name type="scientific">Thiothrix litoralis</name>
    <dbReference type="NCBI Taxonomy" id="2891210"/>
    <lineage>
        <taxon>Bacteria</taxon>
        <taxon>Pseudomonadati</taxon>
        <taxon>Pseudomonadota</taxon>
        <taxon>Gammaproteobacteria</taxon>
        <taxon>Thiotrichales</taxon>
        <taxon>Thiotrichaceae</taxon>
        <taxon>Thiothrix</taxon>
    </lineage>
</organism>
<accession>A0ABX7X206</accession>
<dbReference type="PROSITE" id="PS51892">
    <property type="entry name" value="SUBTILASE"/>
    <property type="match status" value="1"/>
</dbReference>